<comment type="similarity">
    <text evidence="1 6">Belongs to the universal ribosomal protein uL22 family.</text>
</comment>
<dbReference type="PANTHER" id="PTHR11593">
    <property type="entry name" value="60S RIBOSOMAL PROTEIN L17"/>
    <property type="match status" value="1"/>
</dbReference>
<evidence type="ECO:0000256" key="4">
    <source>
        <dbReference type="ARBA" id="ARBA00035207"/>
    </source>
</evidence>
<organism evidence="7 8">
    <name type="scientific">Ditylenchus destructor</name>
    <dbReference type="NCBI Taxonomy" id="166010"/>
    <lineage>
        <taxon>Eukaryota</taxon>
        <taxon>Metazoa</taxon>
        <taxon>Ecdysozoa</taxon>
        <taxon>Nematoda</taxon>
        <taxon>Chromadorea</taxon>
        <taxon>Rhabditida</taxon>
        <taxon>Tylenchina</taxon>
        <taxon>Tylenchomorpha</taxon>
        <taxon>Sphaerularioidea</taxon>
        <taxon>Anguinidae</taxon>
        <taxon>Anguininae</taxon>
        <taxon>Ditylenchus</taxon>
    </lineage>
</organism>
<dbReference type="SUPFAM" id="SSF54843">
    <property type="entry name" value="Ribosomal protein L22"/>
    <property type="match status" value="1"/>
</dbReference>
<keyword evidence="8" id="KW-1185">Reference proteome</keyword>
<evidence type="ECO:0000256" key="5">
    <source>
        <dbReference type="ARBA" id="ARBA00035325"/>
    </source>
</evidence>
<dbReference type="InterPro" id="IPR036394">
    <property type="entry name" value="Ribosomal_uL22_sf"/>
</dbReference>
<dbReference type="HAMAP" id="MF_01331_A">
    <property type="entry name" value="Ribosomal_uL22_A"/>
    <property type="match status" value="1"/>
</dbReference>
<accession>A0AAD4MR97</accession>
<dbReference type="NCBIfam" id="TIGR01038">
    <property type="entry name" value="uL22_arch_euk"/>
    <property type="match status" value="1"/>
</dbReference>
<keyword evidence="2 6" id="KW-0689">Ribosomal protein</keyword>
<protein>
    <recommendedName>
        <fullName evidence="4">Large ribosomal subunit protein uL22</fullName>
    </recommendedName>
    <alternativeName>
        <fullName evidence="5">60S ribosomal protein L17</fullName>
    </alternativeName>
</protein>
<dbReference type="GO" id="GO:0002181">
    <property type="term" value="P:cytoplasmic translation"/>
    <property type="evidence" value="ECO:0007669"/>
    <property type="project" value="TreeGrafter"/>
</dbReference>
<dbReference type="AlphaFoldDB" id="A0AAD4MR97"/>
<dbReference type="Proteomes" id="UP001201812">
    <property type="component" value="Unassembled WGS sequence"/>
</dbReference>
<dbReference type="Gene3D" id="3.90.470.10">
    <property type="entry name" value="Ribosomal protein L22/L17"/>
    <property type="match status" value="1"/>
</dbReference>
<evidence type="ECO:0000256" key="2">
    <source>
        <dbReference type="ARBA" id="ARBA00022980"/>
    </source>
</evidence>
<comment type="caution">
    <text evidence="7">The sequence shown here is derived from an EMBL/GenBank/DDBJ whole genome shotgun (WGS) entry which is preliminary data.</text>
</comment>
<evidence type="ECO:0000313" key="7">
    <source>
        <dbReference type="EMBL" id="KAI1702826.1"/>
    </source>
</evidence>
<reference evidence="7" key="1">
    <citation type="submission" date="2022-01" db="EMBL/GenBank/DDBJ databases">
        <title>Genome Sequence Resource for Two Populations of Ditylenchus destructor, the Migratory Endoparasitic Phytonematode.</title>
        <authorList>
            <person name="Zhang H."/>
            <person name="Lin R."/>
            <person name="Xie B."/>
        </authorList>
    </citation>
    <scope>NUCLEOTIDE SEQUENCE</scope>
    <source>
        <strain evidence="7">BazhouSP</strain>
    </source>
</reference>
<dbReference type="GO" id="GO:0003735">
    <property type="term" value="F:structural constituent of ribosome"/>
    <property type="evidence" value="ECO:0007669"/>
    <property type="project" value="InterPro"/>
</dbReference>
<dbReference type="PANTHER" id="PTHR11593:SF10">
    <property type="entry name" value="60S RIBOSOMAL PROTEIN L17"/>
    <property type="match status" value="1"/>
</dbReference>
<dbReference type="FunFam" id="3.90.470.10:FF:000003">
    <property type="entry name" value="60S ribosomal protein L17"/>
    <property type="match status" value="1"/>
</dbReference>
<gene>
    <name evidence="7" type="ORF">DdX_15254</name>
</gene>
<evidence type="ECO:0000256" key="1">
    <source>
        <dbReference type="ARBA" id="ARBA00009451"/>
    </source>
</evidence>
<evidence type="ECO:0000256" key="3">
    <source>
        <dbReference type="ARBA" id="ARBA00023274"/>
    </source>
</evidence>
<dbReference type="InterPro" id="IPR001063">
    <property type="entry name" value="Ribosomal_uL22"/>
</dbReference>
<keyword evidence="3 6" id="KW-0687">Ribonucleoprotein</keyword>
<dbReference type="InterPro" id="IPR057265">
    <property type="entry name" value="Ribosomal_uL22_arc-type"/>
</dbReference>
<dbReference type="EMBL" id="JAKKPZ010000092">
    <property type="protein sequence ID" value="KAI1702826.1"/>
    <property type="molecule type" value="Genomic_DNA"/>
</dbReference>
<name>A0AAD4MR97_9BILA</name>
<proteinExistence type="inferred from homology"/>
<dbReference type="Pfam" id="PF00237">
    <property type="entry name" value="Ribosomal_L22"/>
    <property type="match status" value="1"/>
</dbReference>
<dbReference type="GO" id="GO:0022625">
    <property type="term" value="C:cytosolic large ribosomal subunit"/>
    <property type="evidence" value="ECO:0007669"/>
    <property type="project" value="TreeGrafter"/>
</dbReference>
<sequence length="186" mass="21699">MTKIHYSKRPDNNTKSCKARGSDLRVHFKNTHETARAIKHMPLKRAMRFLENVKEKKEIVPFRRFKHCVGRKAQASAWGTTQGRWPKKSAEFLLQLLRNAESNAELKGLDVDRLVVDHIVVQRAAKMRRRTYRAHGRINPFMSSPCHIEMILTETKDVVAKPTDIVEKAKKESKKKQRRQLARGEY</sequence>
<dbReference type="InterPro" id="IPR005721">
    <property type="entry name" value="Ribosomal_uL22_euk/arc"/>
</dbReference>
<evidence type="ECO:0000256" key="6">
    <source>
        <dbReference type="RuleBase" id="RU004005"/>
    </source>
</evidence>
<evidence type="ECO:0000313" key="8">
    <source>
        <dbReference type="Proteomes" id="UP001201812"/>
    </source>
</evidence>
<dbReference type="PROSITE" id="PS00464">
    <property type="entry name" value="RIBOSOMAL_L22"/>
    <property type="match status" value="1"/>
</dbReference>
<dbReference type="CDD" id="cd00336">
    <property type="entry name" value="Ribosomal_L22"/>
    <property type="match status" value="1"/>
</dbReference>
<dbReference type="InterPro" id="IPR018260">
    <property type="entry name" value="Ribosomal_uL22_CS"/>
</dbReference>
<dbReference type="NCBIfam" id="NF003260">
    <property type="entry name" value="PRK04223.1"/>
    <property type="match status" value="1"/>
</dbReference>